<comment type="caution">
    <text evidence="1">The sequence shown here is derived from an EMBL/GenBank/DDBJ whole genome shotgun (WGS) entry which is preliminary data.</text>
</comment>
<proteinExistence type="predicted"/>
<dbReference type="Proteomes" id="UP000712281">
    <property type="component" value="Unassembled WGS sequence"/>
</dbReference>
<dbReference type="AlphaFoldDB" id="A0A8S9JBZ2"/>
<dbReference type="EMBL" id="QGKW02001660">
    <property type="protein sequence ID" value="KAF2578912.1"/>
    <property type="molecule type" value="Genomic_DNA"/>
</dbReference>
<accession>A0A8S9JBZ2</accession>
<reference evidence="1" key="1">
    <citation type="submission" date="2019-12" db="EMBL/GenBank/DDBJ databases">
        <title>Genome sequencing and annotation of Brassica cretica.</title>
        <authorList>
            <person name="Studholme D.J."/>
            <person name="Sarris P.F."/>
        </authorList>
    </citation>
    <scope>NUCLEOTIDE SEQUENCE</scope>
    <source>
        <strain evidence="1">PFS-001/15</strain>
        <tissue evidence="1">Leaf</tissue>
    </source>
</reference>
<organism evidence="1 2">
    <name type="scientific">Brassica cretica</name>
    <name type="common">Mustard</name>
    <dbReference type="NCBI Taxonomy" id="69181"/>
    <lineage>
        <taxon>Eukaryota</taxon>
        <taxon>Viridiplantae</taxon>
        <taxon>Streptophyta</taxon>
        <taxon>Embryophyta</taxon>
        <taxon>Tracheophyta</taxon>
        <taxon>Spermatophyta</taxon>
        <taxon>Magnoliopsida</taxon>
        <taxon>eudicotyledons</taxon>
        <taxon>Gunneridae</taxon>
        <taxon>Pentapetalae</taxon>
        <taxon>rosids</taxon>
        <taxon>malvids</taxon>
        <taxon>Brassicales</taxon>
        <taxon>Brassicaceae</taxon>
        <taxon>Brassiceae</taxon>
        <taxon>Brassica</taxon>
    </lineage>
</organism>
<evidence type="ECO:0000313" key="1">
    <source>
        <dbReference type="EMBL" id="KAF2578912.1"/>
    </source>
</evidence>
<gene>
    <name evidence="1" type="ORF">F2Q68_00000824</name>
</gene>
<name>A0A8S9JBZ2_BRACR</name>
<sequence length="156" mass="17162">MESSNVLSLQGSTMEDTRIISELSEQVKKRPFSAFLFEDANGVSTISLDLSHAPSAWVRTVVYFSLAPTLFTGQIDSLIVYDMFDRVESTESSNLLYLQGSTMEKTTDFLGIDLRCAVGSLRNGEFPAKGCLFPLISKLLGYFLVAASMTVKLPQV</sequence>
<evidence type="ECO:0000313" key="2">
    <source>
        <dbReference type="Proteomes" id="UP000712281"/>
    </source>
</evidence>
<protein>
    <submittedName>
        <fullName evidence="1">Uncharacterized protein</fullName>
    </submittedName>
</protein>